<name>A0A926NH67_9BACL</name>
<keyword evidence="3" id="KW-1185">Reference proteome</keyword>
<dbReference type="EMBL" id="JACXAH010000020">
    <property type="protein sequence ID" value="MBD1373263.1"/>
    <property type="molecule type" value="Genomic_DNA"/>
</dbReference>
<dbReference type="InterPro" id="IPR029044">
    <property type="entry name" value="Nucleotide-diphossugar_trans"/>
</dbReference>
<organism evidence="2 3">
    <name type="scientific">Polycladospora coralii</name>
    <dbReference type="NCBI Taxonomy" id="2771432"/>
    <lineage>
        <taxon>Bacteria</taxon>
        <taxon>Bacillati</taxon>
        <taxon>Bacillota</taxon>
        <taxon>Bacilli</taxon>
        <taxon>Bacillales</taxon>
        <taxon>Thermoactinomycetaceae</taxon>
        <taxon>Polycladospora</taxon>
    </lineage>
</organism>
<evidence type="ECO:0000313" key="2">
    <source>
        <dbReference type="EMBL" id="MBD1373263.1"/>
    </source>
</evidence>
<dbReference type="CDD" id="cd02511">
    <property type="entry name" value="Beta4Glucosyltransferase"/>
    <property type="match status" value="1"/>
</dbReference>
<reference evidence="3" key="1">
    <citation type="submission" date="2022-10" db="EMBL/GenBank/DDBJ databases">
        <title>A novel bacterium of genus Hazenella, isolated from South China Sea.</title>
        <authorList>
            <person name="Huang H."/>
            <person name="Mo K."/>
            <person name="Hu Y."/>
        </authorList>
    </citation>
    <scope>NUCLEOTIDE SEQUENCE [LARGE SCALE GENOMIC DNA]</scope>
    <source>
        <strain evidence="3">IB182357</strain>
    </source>
</reference>
<dbReference type="Pfam" id="PF00535">
    <property type="entry name" value="Glycos_transf_2"/>
    <property type="match status" value="1"/>
</dbReference>
<gene>
    <name evidence="2" type="ORF">IC620_12980</name>
</gene>
<sequence>MRKHIVVASLIHGESDCVREFLLSLMELEQNDLKVTFLFIDVSDCTEVRHLLQEFRKKEEHCHIYMYPDLSHPERQLEKLINHTLQYDCEGALFLVSDILMHPLTLTHLLSTNQEIVASIVWKEREGIKQPNIEASTVGKVPPLKRKGIYEVNTVADCIFVKRSVLDQGILFTTENQTIVYSSTANQVDLPVFVDTNYPCYALKTKQDLQGVLEYKNDCRADMVQDPEEITISLCMIVRDEERTLERCLSSIEDIVDEIIIVDTGSTDKTIEIAKKFTDRIYTYQWIDDFADARNFSFQFATKEYILWLDADDYLTEENVEKFKRLKCSLNRSYDAVSMIYRLDNDAFTFRKHRLIRRSPHLRWKGFVHEYLEVHGNYLHSEIEVQHKKVKEITDRNLQIYNKYLKEGRQFTAPDYYHYAKELRQHQLYEEAIYYFQKYLNTNQGWKDGNIYACIRISECYQLMFEFERALEFAFQTFAYGLPEPEACCRIGNIFIRDRIFPRAAFWFERVTKMDLNHILDSYTEQSIWNWYPHLKLFTCYASMNEMDKAQYHITTAYTKNPTNPVILKNLETFKRVVLQV</sequence>
<dbReference type="Proteomes" id="UP000661691">
    <property type="component" value="Unassembled WGS sequence"/>
</dbReference>
<dbReference type="AlphaFoldDB" id="A0A926NH67"/>
<protein>
    <submittedName>
        <fullName evidence="2">Glycosyltransferase family 2 protein</fullName>
    </submittedName>
</protein>
<evidence type="ECO:0000313" key="3">
    <source>
        <dbReference type="Proteomes" id="UP000661691"/>
    </source>
</evidence>
<accession>A0A926NH67</accession>
<evidence type="ECO:0000259" key="1">
    <source>
        <dbReference type="Pfam" id="PF00535"/>
    </source>
</evidence>
<comment type="caution">
    <text evidence="2">The sequence shown here is derived from an EMBL/GenBank/DDBJ whole genome shotgun (WGS) entry which is preliminary data.</text>
</comment>
<proteinExistence type="predicted"/>
<dbReference type="RefSeq" id="WP_191142402.1">
    <property type="nucleotide sequence ID" value="NZ_JACXAH010000020.1"/>
</dbReference>
<dbReference type="SUPFAM" id="SSF53448">
    <property type="entry name" value="Nucleotide-diphospho-sugar transferases"/>
    <property type="match status" value="1"/>
</dbReference>
<dbReference type="SUPFAM" id="SSF48452">
    <property type="entry name" value="TPR-like"/>
    <property type="match status" value="1"/>
</dbReference>
<dbReference type="Gene3D" id="3.90.550.10">
    <property type="entry name" value="Spore Coat Polysaccharide Biosynthesis Protein SpsA, Chain A"/>
    <property type="match status" value="1"/>
</dbReference>
<dbReference type="PANTHER" id="PTHR43630">
    <property type="entry name" value="POLY-BETA-1,6-N-ACETYL-D-GLUCOSAMINE SYNTHASE"/>
    <property type="match status" value="1"/>
</dbReference>
<dbReference type="PANTHER" id="PTHR43630:SF2">
    <property type="entry name" value="GLYCOSYLTRANSFERASE"/>
    <property type="match status" value="1"/>
</dbReference>
<dbReference type="Gene3D" id="1.25.40.10">
    <property type="entry name" value="Tetratricopeptide repeat domain"/>
    <property type="match status" value="1"/>
</dbReference>
<dbReference type="InterPro" id="IPR001173">
    <property type="entry name" value="Glyco_trans_2-like"/>
</dbReference>
<dbReference type="InterPro" id="IPR011990">
    <property type="entry name" value="TPR-like_helical_dom_sf"/>
</dbReference>
<feature type="domain" description="Glycosyltransferase 2-like" evidence="1">
    <location>
        <begin position="233"/>
        <end position="355"/>
    </location>
</feature>